<reference evidence="1" key="1">
    <citation type="submission" date="2016-09" db="EMBL/GenBank/DDBJ databases">
        <title>Draft genome of thermotolerant cyanobacterium Desertifilum sp. strain IPPAS B-1220.</title>
        <authorList>
            <person name="Sinetova M.A."/>
            <person name="Bolakhan K."/>
            <person name="Zayadan B.K."/>
            <person name="Mironov K.S."/>
            <person name="Ustinova V."/>
            <person name="Kupriyanova E.V."/>
            <person name="Sidorov R.A."/>
            <person name="Skrypnik A.N."/>
            <person name="Gogoleva N.E."/>
            <person name="Gogolev Y.V."/>
            <person name="Los D.A."/>
        </authorList>
    </citation>
    <scope>NUCLEOTIDE SEQUENCE [LARGE SCALE GENOMIC DNA]</scope>
    <source>
        <strain evidence="1">IPPAS B-1220</strain>
    </source>
</reference>
<gene>
    <name evidence="1" type="ORF">BH720_08395</name>
</gene>
<dbReference type="OrthoDB" id="532749at2"/>
<accession>A0A1E5QLY3</accession>
<dbReference type="RefSeq" id="WP_069966735.1">
    <property type="nucleotide sequence ID" value="NZ_CM124774.1"/>
</dbReference>
<organism evidence="1">
    <name type="scientific">Desertifilum tharense IPPAS B-1220</name>
    <dbReference type="NCBI Taxonomy" id="1781255"/>
    <lineage>
        <taxon>Bacteria</taxon>
        <taxon>Bacillati</taxon>
        <taxon>Cyanobacteriota</taxon>
        <taxon>Cyanophyceae</taxon>
        <taxon>Desertifilales</taxon>
        <taxon>Desertifilaceae</taxon>
        <taxon>Desertifilum</taxon>
    </lineage>
</organism>
<proteinExistence type="predicted"/>
<dbReference type="STRING" id="1781255.BH720_08395"/>
<sequence length="76" mass="8689">MDSPYILPRETIAEKFSSIYSAGKISQTDIHRLQLTLSHIDLTPEEVSLIDRLFHAIKRGWLEVVHSDSETSNGFF</sequence>
<comment type="caution">
    <text evidence="1">The sequence shown here is derived from an EMBL/GenBank/DDBJ whole genome shotgun (WGS) entry which is preliminary data.</text>
</comment>
<name>A0A1E5QLY3_9CYAN</name>
<protein>
    <submittedName>
        <fullName evidence="1">Uncharacterized protein</fullName>
    </submittedName>
</protein>
<dbReference type="EMBL" id="MJGC01000047">
    <property type="protein sequence ID" value="OEJ75650.1"/>
    <property type="molecule type" value="Genomic_DNA"/>
</dbReference>
<dbReference type="AlphaFoldDB" id="A0A1E5QLY3"/>
<evidence type="ECO:0000313" key="1">
    <source>
        <dbReference type="EMBL" id="OEJ75650.1"/>
    </source>
</evidence>